<keyword evidence="4" id="KW-1185">Reference proteome</keyword>
<keyword evidence="2" id="KW-1133">Transmembrane helix</keyword>
<dbReference type="Proteomes" id="UP000623129">
    <property type="component" value="Unassembled WGS sequence"/>
</dbReference>
<feature type="region of interest" description="Disordered" evidence="1">
    <location>
        <begin position="1"/>
        <end position="21"/>
    </location>
</feature>
<sequence length="214" mass="24815">MSPSSTDSISQMESSHKNQEKISTKDIHHIFSIILTTSLLASLYLPRPLASFLISPSFLSSLLLIFSLFRFGSTPSQPNPQPKTNHSLPPHETIEEIKDVTPTETCWRSMISDQQFFDFARPLDIIYEEYEGEETESENSIEEKDSEISKEDNGFERWLEYAMWLSDDDDKKQEIEEDDQLIEFSFGDEEDNLIELDLSRYQIEDIKQEKVVGF</sequence>
<feature type="compositionally biased region" description="Polar residues" evidence="1">
    <location>
        <begin position="1"/>
        <end position="13"/>
    </location>
</feature>
<evidence type="ECO:0000313" key="3">
    <source>
        <dbReference type="EMBL" id="KAF3320954.1"/>
    </source>
</evidence>
<feature type="transmembrane region" description="Helical" evidence="2">
    <location>
        <begin position="51"/>
        <end position="69"/>
    </location>
</feature>
<dbReference type="AlphaFoldDB" id="A0A833VDN9"/>
<gene>
    <name evidence="3" type="ORF">FCM35_KLT15088</name>
</gene>
<evidence type="ECO:0008006" key="5">
    <source>
        <dbReference type="Google" id="ProtNLM"/>
    </source>
</evidence>
<dbReference type="PANTHER" id="PTHR37746:SF1">
    <property type="entry name" value="TRANSMEMBRANE PROTEIN"/>
    <property type="match status" value="1"/>
</dbReference>
<proteinExistence type="predicted"/>
<accession>A0A833VDN9</accession>
<dbReference type="EMBL" id="SWLB01000028">
    <property type="protein sequence ID" value="KAF3320954.1"/>
    <property type="molecule type" value="Genomic_DNA"/>
</dbReference>
<name>A0A833VDN9_9POAL</name>
<keyword evidence="2" id="KW-0812">Transmembrane</keyword>
<protein>
    <recommendedName>
        <fullName evidence="5">Transmembrane protein</fullName>
    </recommendedName>
</protein>
<dbReference type="PANTHER" id="PTHR37746">
    <property type="entry name" value="TRANSMEMBRANE PROTEIN"/>
    <property type="match status" value="1"/>
</dbReference>
<comment type="caution">
    <text evidence="3">The sequence shown here is derived from an EMBL/GenBank/DDBJ whole genome shotgun (WGS) entry which is preliminary data.</text>
</comment>
<feature type="transmembrane region" description="Helical" evidence="2">
    <location>
        <begin position="27"/>
        <end position="45"/>
    </location>
</feature>
<keyword evidence="2" id="KW-0472">Membrane</keyword>
<evidence type="ECO:0000256" key="1">
    <source>
        <dbReference type="SAM" id="MobiDB-lite"/>
    </source>
</evidence>
<evidence type="ECO:0000313" key="4">
    <source>
        <dbReference type="Proteomes" id="UP000623129"/>
    </source>
</evidence>
<organism evidence="3 4">
    <name type="scientific">Carex littledalei</name>
    <dbReference type="NCBI Taxonomy" id="544730"/>
    <lineage>
        <taxon>Eukaryota</taxon>
        <taxon>Viridiplantae</taxon>
        <taxon>Streptophyta</taxon>
        <taxon>Embryophyta</taxon>
        <taxon>Tracheophyta</taxon>
        <taxon>Spermatophyta</taxon>
        <taxon>Magnoliopsida</taxon>
        <taxon>Liliopsida</taxon>
        <taxon>Poales</taxon>
        <taxon>Cyperaceae</taxon>
        <taxon>Cyperoideae</taxon>
        <taxon>Cariceae</taxon>
        <taxon>Carex</taxon>
        <taxon>Carex subgen. Euthyceras</taxon>
    </lineage>
</organism>
<evidence type="ECO:0000256" key="2">
    <source>
        <dbReference type="SAM" id="Phobius"/>
    </source>
</evidence>
<reference evidence="3" key="1">
    <citation type="submission" date="2020-01" db="EMBL/GenBank/DDBJ databases">
        <title>Genome sequence of Kobresia littledalei, the first chromosome-level genome in the family Cyperaceae.</title>
        <authorList>
            <person name="Qu G."/>
        </authorList>
    </citation>
    <scope>NUCLEOTIDE SEQUENCE</scope>
    <source>
        <strain evidence="3">C.B.Clarke</strain>
        <tissue evidence="3">Leaf</tissue>
    </source>
</reference>